<evidence type="ECO:0000256" key="2">
    <source>
        <dbReference type="ARBA" id="ARBA00022679"/>
    </source>
</evidence>
<dbReference type="EMBL" id="JALJOR010000009">
    <property type="protein sequence ID" value="KAK9811469.1"/>
    <property type="molecule type" value="Genomic_DNA"/>
</dbReference>
<feature type="domain" description="Glycosyltransferase 61 catalytic" evidence="4">
    <location>
        <begin position="341"/>
        <end position="431"/>
    </location>
</feature>
<dbReference type="InterPro" id="IPR007657">
    <property type="entry name" value="Glycosyltransferase_61"/>
</dbReference>
<evidence type="ECO:0000259" key="4">
    <source>
        <dbReference type="Pfam" id="PF04577"/>
    </source>
</evidence>
<evidence type="ECO:0000313" key="6">
    <source>
        <dbReference type="Proteomes" id="UP001489004"/>
    </source>
</evidence>
<accession>A0AAW1PUA7</accession>
<dbReference type="PANTHER" id="PTHR20961">
    <property type="entry name" value="GLYCOSYLTRANSFERASE"/>
    <property type="match status" value="1"/>
</dbReference>
<reference evidence="5 6" key="1">
    <citation type="journal article" date="2024" name="Nat. Commun.">
        <title>Phylogenomics reveals the evolutionary origins of lichenization in chlorophyte algae.</title>
        <authorList>
            <person name="Puginier C."/>
            <person name="Libourel C."/>
            <person name="Otte J."/>
            <person name="Skaloud P."/>
            <person name="Haon M."/>
            <person name="Grisel S."/>
            <person name="Petersen M."/>
            <person name="Berrin J.G."/>
            <person name="Delaux P.M."/>
            <person name="Dal Grande F."/>
            <person name="Keller J."/>
        </authorList>
    </citation>
    <scope>NUCLEOTIDE SEQUENCE [LARGE SCALE GENOMIC DNA]</scope>
    <source>
        <strain evidence="5 6">SAG 2043</strain>
    </source>
</reference>
<keyword evidence="6" id="KW-1185">Reference proteome</keyword>
<dbReference type="GO" id="GO:0005794">
    <property type="term" value="C:Golgi apparatus"/>
    <property type="evidence" value="ECO:0007669"/>
    <property type="project" value="UniProtKB-ARBA"/>
</dbReference>
<sequence length="540" mass="60841">MKVTGKGPRPKREGKAVASQAIQLCYGFVTGLKQLRSACLHPLSDYIASSSLARLSSTAHGLHRITAPPASWDQGLAGSSTAARRKASNCKQGSTYCYLPEIGGKQLSVQTETHPPRIDDSKLKYHGCVKQHYVCFDQGRSILFSGVKTPRSPAYTEDLFDPGFTWLNIPGYADNFVGTKTKTPWPQFRANSSADPPDIAAPRFSASIVPLIWWPIWAENYGEVVLQSLAPLHAMQADGLVDRNVTLVPVLNGFRLPDYFQWLLQPFTNNRIETFEDLSSREHMHAVDRTRCFHTVLFCKTLNLFNYRDEGLGKTHWYQALKPGSLGQELVKYYRPLMKVPIKDPTIIKVAIVLRVEKRRLLNMDELVQACNAFQPADASSSMDCFVYDFDSPGVSFLQHLEQLQMFDIMIGVHGAALANGIFMRPGTAVVEVRPCQFDSDWIDNYFQRVHRIENINLAYKIITVDPSLCSPGDLEQSGDRSGLDLSWVELSFKRDQDITLKPATLTKMLDIIINLHQFDSITYERLAKQEPTWFNTISQ</sequence>
<name>A0AAW1PUA7_9CHLO</name>
<evidence type="ECO:0000256" key="3">
    <source>
        <dbReference type="ARBA" id="ARBA00023180"/>
    </source>
</evidence>
<keyword evidence="2" id="KW-0808">Transferase</keyword>
<dbReference type="GO" id="GO:0016763">
    <property type="term" value="F:pentosyltransferase activity"/>
    <property type="evidence" value="ECO:0007669"/>
    <property type="project" value="UniProtKB-ARBA"/>
</dbReference>
<proteinExistence type="predicted"/>
<dbReference type="Pfam" id="PF04577">
    <property type="entry name" value="Glyco_transf_61"/>
    <property type="match status" value="1"/>
</dbReference>
<protein>
    <recommendedName>
        <fullName evidence="4">Glycosyltransferase 61 catalytic domain-containing protein</fullName>
    </recommendedName>
</protein>
<evidence type="ECO:0000256" key="1">
    <source>
        <dbReference type="ARBA" id="ARBA00022676"/>
    </source>
</evidence>
<dbReference type="PANTHER" id="PTHR20961:SF124">
    <property type="entry name" value="GLYCOSYLTRANSFERASE"/>
    <property type="match status" value="1"/>
</dbReference>
<dbReference type="Proteomes" id="UP001489004">
    <property type="component" value="Unassembled WGS sequence"/>
</dbReference>
<dbReference type="AlphaFoldDB" id="A0AAW1PUA7"/>
<comment type="caution">
    <text evidence="5">The sequence shown here is derived from an EMBL/GenBank/DDBJ whole genome shotgun (WGS) entry which is preliminary data.</text>
</comment>
<evidence type="ECO:0000313" key="5">
    <source>
        <dbReference type="EMBL" id="KAK9811469.1"/>
    </source>
</evidence>
<keyword evidence="1" id="KW-0328">Glycosyltransferase</keyword>
<organism evidence="5 6">
    <name type="scientific">[Myrmecia] bisecta</name>
    <dbReference type="NCBI Taxonomy" id="41462"/>
    <lineage>
        <taxon>Eukaryota</taxon>
        <taxon>Viridiplantae</taxon>
        <taxon>Chlorophyta</taxon>
        <taxon>core chlorophytes</taxon>
        <taxon>Trebouxiophyceae</taxon>
        <taxon>Trebouxiales</taxon>
        <taxon>Trebouxiaceae</taxon>
        <taxon>Myrmecia</taxon>
    </lineage>
</organism>
<keyword evidence="3" id="KW-0325">Glycoprotein</keyword>
<dbReference type="InterPro" id="IPR049625">
    <property type="entry name" value="Glyco_transf_61_cat"/>
</dbReference>
<gene>
    <name evidence="5" type="ORF">WJX72_004449</name>
</gene>